<dbReference type="EMBL" id="ARYK01000002">
    <property type="protein sequence ID" value="KCZ93276.1"/>
    <property type="molecule type" value="Genomic_DNA"/>
</dbReference>
<name>A0A059FRY3_9PROT</name>
<dbReference type="InterPro" id="IPR000682">
    <property type="entry name" value="PCMT"/>
</dbReference>
<dbReference type="STRING" id="1280950.HJO_05455"/>
<evidence type="ECO:0000313" key="4">
    <source>
        <dbReference type="EMBL" id="KCZ93276.1"/>
    </source>
</evidence>
<reference evidence="4 5" key="1">
    <citation type="journal article" date="2014" name="Antonie Van Leeuwenhoek">
        <title>Hyphomonas beringensis sp. nov. and Hyphomonas chukchiensis sp. nov., isolated from surface seawater of the Bering Sea and Chukchi Sea.</title>
        <authorList>
            <person name="Li C."/>
            <person name="Lai Q."/>
            <person name="Li G."/>
            <person name="Dong C."/>
            <person name="Wang J."/>
            <person name="Liao Y."/>
            <person name="Shao Z."/>
        </authorList>
    </citation>
    <scope>NUCLEOTIDE SEQUENCE [LARGE SCALE GENOMIC DNA]</scope>
    <source>
        <strain evidence="4 5">MHS-2</strain>
    </source>
</reference>
<comment type="similarity">
    <text evidence="1">Belongs to the methyltransferase superfamily. L-isoaspartyl/D-aspartyl protein methyltransferase family.</text>
</comment>
<dbReference type="SUPFAM" id="SSF53335">
    <property type="entry name" value="S-adenosyl-L-methionine-dependent methyltransferases"/>
    <property type="match status" value="1"/>
</dbReference>
<dbReference type="Proteomes" id="UP000025171">
    <property type="component" value="Unassembled WGS sequence"/>
</dbReference>
<dbReference type="eggNOG" id="COG2518">
    <property type="taxonomic scope" value="Bacteria"/>
</dbReference>
<dbReference type="AlphaFoldDB" id="A0A059FRY3"/>
<protein>
    <recommendedName>
        <fullName evidence="2">Protein-L-isoaspartate O-methyltransferase</fullName>
    </recommendedName>
    <alternativeName>
        <fullName evidence="3">Protein L-isoaspartyl methyltransferase</fullName>
    </alternativeName>
</protein>
<dbReference type="OrthoDB" id="9798496at2"/>
<dbReference type="PATRIC" id="fig|1280950.3.peg.1098"/>
<dbReference type="Gene3D" id="3.40.50.150">
    <property type="entry name" value="Vaccinia Virus protein VP39"/>
    <property type="match status" value="1"/>
</dbReference>
<accession>A0A059FRY3</accession>
<gene>
    <name evidence="4" type="ORF">HJO_05455</name>
</gene>
<evidence type="ECO:0000256" key="1">
    <source>
        <dbReference type="ARBA" id="ARBA00005369"/>
    </source>
</evidence>
<dbReference type="PANTHER" id="PTHR11579">
    <property type="entry name" value="PROTEIN-L-ISOASPARTATE O-METHYLTRANSFERASE"/>
    <property type="match status" value="1"/>
</dbReference>
<sequence length="217" mass="23381">MNFDAAREIMVDSQVRPNDVADAPIVSAFLRTPREAFVPNSRKSVAYSELEIATSEGRALWIPRDTAKLIKLADIKPTDIVLVVGAGAGYEAALISHLSETVIALEESTQLVDAMAERFAALNLDRAVAVEGKLAAGLPDQAPFDVIYVCGMVESVPAAWTAQLGDGGRLVAVVQDQEGTGRGTVFTRAGESIAARDAFDAWPPKFEQFNRKRAFVF</sequence>
<evidence type="ECO:0000256" key="3">
    <source>
        <dbReference type="ARBA" id="ARBA00030757"/>
    </source>
</evidence>
<comment type="caution">
    <text evidence="4">The sequence shown here is derived from an EMBL/GenBank/DDBJ whole genome shotgun (WGS) entry which is preliminary data.</text>
</comment>
<proteinExistence type="inferred from homology"/>
<organism evidence="4 5">
    <name type="scientific">Hyphomonas johnsonii MHS-2</name>
    <dbReference type="NCBI Taxonomy" id="1280950"/>
    <lineage>
        <taxon>Bacteria</taxon>
        <taxon>Pseudomonadati</taxon>
        <taxon>Pseudomonadota</taxon>
        <taxon>Alphaproteobacteria</taxon>
        <taxon>Hyphomonadales</taxon>
        <taxon>Hyphomonadaceae</taxon>
        <taxon>Hyphomonas</taxon>
    </lineage>
</organism>
<dbReference type="GO" id="GO:0005737">
    <property type="term" value="C:cytoplasm"/>
    <property type="evidence" value="ECO:0007669"/>
    <property type="project" value="TreeGrafter"/>
</dbReference>
<dbReference type="GO" id="GO:0004719">
    <property type="term" value="F:protein-L-isoaspartate (D-aspartate) O-methyltransferase activity"/>
    <property type="evidence" value="ECO:0007669"/>
    <property type="project" value="InterPro"/>
</dbReference>
<evidence type="ECO:0000256" key="2">
    <source>
        <dbReference type="ARBA" id="ARBA00013346"/>
    </source>
</evidence>
<dbReference type="RefSeq" id="WP_035614774.1">
    <property type="nucleotide sequence ID" value="NZ_ARYK01000002.1"/>
</dbReference>
<dbReference type="Pfam" id="PF01135">
    <property type="entry name" value="PCMT"/>
    <property type="match status" value="1"/>
</dbReference>
<keyword evidence="5" id="KW-1185">Reference proteome</keyword>
<evidence type="ECO:0000313" key="5">
    <source>
        <dbReference type="Proteomes" id="UP000025171"/>
    </source>
</evidence>
<dbReference type="PANTHER" id="PTHR11579:SF18">
    <property type="entry name" value="PROTEIN-L-ISOASPARTATE O-METHYLTRANSFERASE"/>
    <property type="match status" value="1"/>
</dbReference>
<dbReference type="InterPro" id="IPR029063">
    <property type="entry name" value="SAM-dependent_MTases_sf"/>
</dbReference>